<evidence type="ECO:0000256" key="3">
    <source>
        <dbReference type="ARBA" id="ARBA00022741"/>
    </source>
</evidence>
<dbReference type="Pfam" id="PF00005">
    <property type="entry name" value="ABC_tran"/>
    <property type="match status" value="1"/>
</dbReference>
<dbReference type="EMBL" id="FUWJ01000009">
    <property type="protein sequence ID" value="SKA30183.1"/>
    <property type="molecule type" value="Genomic_DNA"/>
</dbReference>
<dbReference type="STRING" id="225324.SAMN02745126_04902"/>
<evidence type="ECO:0000256" key="6">
    <source>
        <dbReference type="ARBA" id="ARBA00038388"/>
    </source>
</evidence>
<reference evidence="9" key="1">
    <citation type="submission" date="2017-02" db="EMBL/GenBank/DDBJ databases">
        <authorList>
            <person name="Varghese N."/>
            <person name="Submissions S."/>
        </authorList>
    </citation>
    <scope>NUCLEOTIDE SEQUENCE [LARGE SCALE GENOMIC DNA]</scope>
    <source>
        <strain evidence="9">ATCC 27094</strain>
    </source>
</reference>
<keyword evidence="2" id="KW-0997">Cell inner membrane</keyword>
<evidence type="ECO:0000256" key="4">
    <source>
        <dbReference type="ARBA" id="ARBA00022840"/>
    </source>
</evidence>
<dbReference type="PROSITE" id="PS00211">
    <property type="entry name" value="ABC_TRANSPORTER_1"/>
    <property type="match status" value="1"/>
</dbReference>
<gene>
    <name evidence="8" type="ORF">SAMN02745126_04902</name>
</gene>
<dbReference type="GO" id="GO:0005886">
    <property type="term" value="C:plasma membrane"/>
    <property type="evidence" value="ECO:0007669"/>
    <property type="project" value="TreeGrafter"/>
</dbReference>
<protein>
    <submittedName>
        <fullName evidence="8">Putative ABC transport system ATP-binding protein</fullName>
    </submittedName>
</protein>
<comment type="similarity">
    <text evidence="6">Belongs to the ABC transporter superfamily. Macrolide exporter (TC 3.A.1.122) family.</text>
</comment>
<dbReference type="CDD" id="cd03255">
    <property type="entry name" value="ABC_MJ0796_LolCDE_FtsE"/>
    <property type="match status" value="1"/>
</dbReference>
<keyword evidence="3" id="KW-0547">Nucleotide-binding</keyword>
<evidence type="ECO:0000256" key="5">
    <source>
        <dbReference type="ARBA" id="ARBA00022967"/>
    </source>
</evidence>
<dbReference type="SUPFAM" id="SSF52540">
    <property type="entry name" value="P-loop containing nucleoside triphosphate hydrolases"/>
    <property type="match status" value="1"/>
</dbReference>
<dbReference type="InterPro" id="IPR017911">
    <property type="entry name" value="MacB-like_ATP-bd"/>
</dbReference>
<dbReference type="GO" id="GO:0005524">
    <property type="term" value="F:ATP binding"/>
    <property type="evidence" value="ECO:0007669"/>
    <property type="project" value="UniProtKB-KW"/>
</dbReference>
<dbReference type="Gene3D" id="3.40.50.300">
    <property type="entry name" value="P-loop containing nucleotide triphosphate hydrolases"/>
    <property type="match status" value="1"/>
</dbReference>
<proteinExistence type="inferred from homology"/>
<dbReference type="InterPro" id="IPR027417">
    <property type="entry name" value="P-loop_NTPase"/>
</dbReference>
<evidence type="ECO:0000256" key="2">
    <source>
        <dbReference type="ARBA" id="ARBA00022519"/>
    </source>
</evidence>
<evidence type="ECO:0000259" key="7">
    <source>
        <dbReference type="PROSITE" id="PS50893"/>
    </source>
</evidence>
<feature type="domain" description="ABC transporter" evidence="7">
    <location>
        <begin position="13"/>
        <end position="247"/>
    </location>
</feature>
<name>A0A1T4SPU3_9HYPH</name>
<accession>A0A1T4SPU3</accession>
<keyword evidence="1" id="KW-0813">Transport</keyword>
<dbReference type="InterPro" id="IPR003593">
    <property type="entry name" value="AAA+_ATPase"/>
</dbReference>
<organism evidence="8 9">
    <name type="scientific">Enhydrobacter aerosaccus</name>
    <dbReference type="NCBI Taxonomy" id="225324"/>
    <lineage>
        <taxon>Bacteria</taxon>
        <taxon>Pseudomonadati</taxon>
        <taxon>Pseudomonadota</taxon>
        <taxon>Alphaproteobacteria</taxon>
        <taxon>Hyphomicrobiales</taxon>
        <taxon>Enhydrobacter</taxon>
    </lineage>
</organism>
<dbReference type="FunFam" id="3.40.50.300:FF:000032">
    <property type="entry name" value="Export ABC transporter ATP-binding protein"/>
    <property type="match status" value="1"/>
</dbReference>
<sequence>MTAMPGGSQEVAVQCRGLTKSFGAGEARVPALRGLDLDIGYGEMVMLVGPSGCGKTTLISIIAAVLDHDAGLCRVLGQDLKTLTAADKVLLRRKAVGFVFQAFNLIPTLTLADNVSVPLLLNGVGRTVARRRAAEILERLGLGTRAEALPSELSGGQQQRVAIARALVHSPRIVVCDEPTSALDARTGDTVLHLLREVALQENRALVIVTHDNRILKYADRIIEMSDGVITQSAAGQPAVADARSNLP</sequence>
<dbReference type="InterPro" id="IPR003439">
    <property type="entry name" value="ABC_transporter-like_ATP-bd"/>
</dbReference>
<dbReference type="PROSITE" id="PS50893">
    <property type="entry name" value="ABC_TRANSPORTER_2"/>
    <property type="match status" value="1"/>
</dbReference>
<dbReference type="SMART" id="SM00382">
    <property type="entry name" value="AAA"/>
    <property type="match status" value="1"/>
</dbReference>
<keyword evidence="2" id="KW-1003">Cell membrane</keyword>
<dbReference type="PANTHER" id="PTHR24220">
    <property type="entry name" value="IMPORT ATP-BINDING PROTEIN"/>
    <property type="match status" value="1"/>
</dbReference>
<dbReference type="InterPro" id="IPR017871">
    <property type="entry name" value="ABC_transporter-like_CS"/>
</dbReference>
<dbReference type="GO" id="GO:0022857">
    <property type="term" value="F:transmembrane transporter activity"/>
    <property type="evidence" value="ECO:0007669"/>
    <property type="project" value="TreeGrafter"/>
</dbReference>
<keyword evidence="2" id="KW-0472">Membrane</keyword>
<keyword evidence="4 8" id="KW-0067">ATP-binding</keyword>
<dbReference type="AlphaFoldDB" id="A0A1T4SPU3"/>
<dbReference type="Proteomes" id="UP000190092">
    <property type="component" value="Unassembled WGS sequence"/>
</dbReference>
<evidence type="ECO:0000313" key="8">
    <source>
        <dbReference type="EMBL" id="SKA30183.1"/>
    </source>
</evidence>
<evidence type="ECO:0000256" key="1">
    <source>
        <dbReference type="ARBA" id="ARBA00022448"/>
    </source>
</evidence>
<dbReference type="PANTHER" id="PTHR24220:SF659">
    <property type="entry name" value="TRANSPORTER, PUTATIVE-RELATED"/>
    <property type="match status" value="1"/>
</dbReference>
<keyword evidence="9" id="KW-1185">Reference proteome</keyword>
<keyword evidence="5" id="KW-1278">Translocase</keyword>
<evidence type="ECO:0000313" key="9">
    <source>
        <dbReference type="Proteomes" id="UP000190092"/>
    </source>
</evidence>
<dbReference type="InterPro" id="IPR015854">
    <property type="entry name" value="ABC_transpr_LolD-like"/>
</dbReference>
<dbReference type="GO" id="GO:0016887">
    <property type="term" value="F:ATP hydrolysis activity"/>
    <property type="evidence" value="ECO:0007669"/>
    <property type="project" value="InterPro"/>
</dbReference>
<dbReference type="GO" id="GO:0098796">
    <property type="term" value="C:membrane protein complex"/>
    <property type="evidence" value="ECO:0007669"/>
    <property type="project" value="UniProtKB-ARBA"/>
</dbReference>